<feature type="region of interest" description="Disordered" evidence="1">
    <location>
        <begin position="84"/>
        <end position="103"/>
    </location>
</feature>
<evidence type="ECO:0000313" key="3">
    <source>
        <dbReference type="Proteomes" id="UP001165121"/>
    </source>
</evidence>
<reference evidence="2" key="1">
    <citation type="submission" date="2023-04" db="EMBL/GenBank/DDBJ databases">
        <title>Phytophthora fragariaefolia NBRC 109709.</title>
        <authorList>
            <person name="Ichikawa N."/>
            <person name="Sato H."/>
            <person name="Tonouchi N."/>
        </authorList>
    </citation>
    <scope>NUCLEOTIDE SEQUENCE</scope>
    <source>
        <strain evidence="2">NBRC 109709</strain>
    </source>
</reference>
<comment type="caution">
    <text evidence="2">The sequence shown here is derived from an EMBL/GenBank/DDBJ whole genome shotgun (WGS) entry which is preliminary data.</text>
</comment>
<dbReference type="Proteomes" id="UP001165121">
    <property type="component" value="Unassembled WGS sequence"/>
</dbReference>
<dbReference type="OrthoDB" id="125822at2759"/>
<protein>
    <submittedName>
        <fullName evidence="2">Unnamed protein product</fullName>
    </submittedName>
</protein>
<dbReference type="AlphaFoldDB" id="A0A9W6WQ42"/>
<gene>
    <name evidence="2" type="ORF">Pfra01_000332700</name>
</gene>
<keyword evidence="3" id="KW-1185">Reference proteome</keyword>
<accession>A0A9W6WQ42</accession>
<evidence type="ECO:0000256" key="1">
    <source>
        <dbReference type="SAM" id="MobiDB-lite"/>
    </source>
</evidence>
<proteinExistence type="predicted"/>
<name>A0A9W6WQ42_9STRA</name>
<evidence type="ECO:0000313" key="2">
    <source>
        <dbReference type="EMBL" id="GMF22521.1"/>
    </source>
</evidence>
<sequence>MSNSYEHVAAEFELEDYAKELAFLPDSTEPAETKLDYTANNVRNPELSAEQQASLIAVLKNHDNIMIASGNALPPPAYAAFATSMQGDMRRSSNARGESHSDN</sequence>
<dbReference type="EMBL" id="BSXT01000255">
    <property type="protein sequence ID" value="GMF22521.1"/>
    <property type="molecule type" value="Genomic_DNA"/>
</dbReference>
<organism evidence="2 3">
    <name type="scientific">Phytophthora fragariaefolia</name>
    <dbReference type="NCBI Taxonomy" id="1490495"/>
    <lineage>
        <taxon>Eukaryota</taxon>
        <taxon>Sar</taxon>
        <taxon>Stramenopiles</taxon>
        <taxon>Oomycota</taxon>
        <taxon>Peronosporomycetes</taxon>
        <taxon>Peronosporales</taxon>
        <taxon>Peronosporaceae</taxon>
        <taxon>Phytophthora</taxon>
    </lineage>
</organism>